<organism evidence="2 3">
    <name type="scientific">Wuchereria bancrofti</name>
    <dbReference type="NCBI Taxonomy" id="6293"/>
    <lineage>
        <taxon>Eukaryota</taxon>
        <taxon>Metazoa</taxon>
        <taxon>Ecdysozoa</taxon>
        <taxon>Nematoda</taxon>
        <taxon>Chromadorea</taxon>
        <taxon>Rhabditida</taxon>
        <taxon>Spirurina</taxon>
        <taxon>Spiruromorpha</taxon>
        <taxon>Filarioidea</taxon>
        <taxon>Onchocercidae</taxon>
        <taxon>Wuchereria</taxon>
    </lineage>
</organism>
<protein>
    <submittedName>
        <fullName evidence="2">Uncharacterized protein</fullName>
    </submittedName>
</protein>
<sequence length="135" mass="15945">MFQEIDDSFYSDFSYNNDDMKEEEEYDPLKEPAFGTVKPNVLQFNSTKYSNGSDEFDMRGNSSTGLNEKSFEVSESEELNNRATKYWLQAWKIPEIRRQIEKADRILYANIMQMMSDLSARKTNEDSWKKFSDHC</sequence>
<feature type="region of interest" description="Disordered" evidence="1">
    <location>
        <begin position="1"/>
        <end position="33"/>
    </location>
</feature>
<dbReference type="EMBL" id="ADBV01003496">
    <property type="protein sequence ID" value="EJW81620.1"/>
    <property type="molecule type" value="Genomic_DNA"/>
</dbReference>
<dbReference type="AlphaFoldDB" id="J9B3R2"/>
<reference evidence="3" key="1">
    <citation type="submission" date="2012-08" db="EMBL/GenBank/DDBJ databases">
        <title>The Genome Sequence of Wuchereria bancrofti.</title>
        <authorList>
            <person name="Nutman T.B."/>
            <person name="Fink D.L."/>
            <person name="Russ C."/>
            <person name="Young S."/>
            <person name="Zeng Q."/>
            <person name="Koehrsen M."/>
            <person name="Alvarado L."/>
            <person name="Berlin A."/>
            <person name="Chapman S.B."/>
            <person name="Chen Z."/>
            <person name="Freedman E."/>
            <person name="Gellesch M."/>
            <person name="Goldberg J."/>
            <person name="Griggs A."/>
            <person name="Gujja S."/>
            <person name="Heilman E.R."/>
            <person name="Heiman D."/>
            <person name="Hepburn T."/>
            <person name="Howarth C."/>
            <person name="Jen D."/>
            <person name="Larson L."/>
            <person name="Lewis B."/>
            <person name="Mehta T."/>
            <person name="Park D."/>
            <person name="Pearson M."/>
            <person name="Roberts A."/>
            <person name="Saif S."/>
            <person name="Shea T."/>
            <person name="Shenoy N."/>
            <person name="Sisk P."/>
            <person name="Stolte C."/>
            <person name="Sykes S."/>
            <person name="Walk T."/>
            <person name="White J."/>
            <person name="Yandava C."/>
            <person name="Haas B."/>
            <person name="Henn M.R."/>
            <person name="Nusbaum C."/>
            <person name="Birren B."/>
        </authorList>
    </citation>
    <scope>NUCLEOTIDE SEQUENCE [LARGE SCALE GENOMIC DNA]</scope>
    <source>
        <strain evidence="3">NA</strain>
    </source>
</reference>
<comment type="caution">
    <text evidence="2">The sequence shown here is derived from an EMBL/GenBank/DDBJ whole genome shotgun (WGS) entry which is preliminary data.</text>
</comment>
<name>J9B3R2_WUCBA</name>
<evidence type="ECO:0000313" key="2">
    <source>
        <dbReference type="EMBL" id="EJW81620.1"/>
    </source>
</evidence>
<evidence type="ECO:0000313" key="3">
    <source>
        <dbReference type="Proteomes" id="UP000004810"/>
    </source>
</evidence>
<dbReference type="Proteomes" id="UP000004810">
    <property type="component" value="Unassembled WGS sequence"/>
</dbReference>
<evidence type="ECO:0000256" key="1">
    <source>
        <dbReference type="SAM" id="MobiDB-lite"/>
    </source>
</evidence>
<gene>
    <name evidence="2" type="ORF">WUBG_07472</name>
</gene>
<proteinExistence type="predicted"/>
<accession>J9B3R2</accession>